<dbReference type="Proteomes" id="UP000494206">
    <property type="component" value="Unassembled WGS sequence"/>
</dbReference>
<sequence length="238" mass="27178">MSFIFQTLIFLVLISIVSPSNEETEIKTPLRFRALRNFGSSEVSAEQIADAPESQPIKREEPFLLADSSTEQEEECEALPNRTRTRPSFFQCRENTKLELHGGAITNINGDDTYPVSFASPIRVFLDVSSNTNKRYDNLGVEVSLFKRSTGWFGCGWLFLPSFGLLSNYEMCDDNPSCPITPGRQVIEFEIDPTKLFTNVFRLIHYDLSAYQLVVKIRDNRDPYRELLCATIQTRIIL</sequence>
<protein>
    <recommendedName>
        <fullName evidence="4">MD-2-related lipid-recognition domain-containing protein</fullName>
    </recommendedName>
</protein>
<organism evidence="2 3">
    <name type="scientific">Caenorhabditis bovis</name>
    <dbReference type="NCBI Taxonomy" id="2654633"/>
    <lineage>
        <taxon>Eukaryota</taxon>
        <taxon>Metazoa</taxon>
        <taxon>Ecdysozoa</taxon>
        <taxon>Nematoda</taxon>
        <taxon>Chromadorea</taxon>
        <taxon>Rhabditida</taxon>
        <taxon>Rhabditina</taxon>
        <taxon>Rhabditomorpha</taxon>
        <taxon>Rhabditoidea</taxon>
        <taxon>Rhabditidae</taxon>
        <taxon>Peloderinae</taxon>
        <taxon>Caenorhabditis</taxon>
    </lineage>
</organism>
<feature type="signal peptide" evidence="1">
    <location>
        <begin position="1"/>
        <end position="19"/>
    </location>
</feature>
<name>A0A8S1FCI4_9PELO</name>
<keyword evidence="1" id="KW-0732">Signal</keyword>
<dbReference type="PANTHER" id="PTHR35573:SF2">
    <property type="entry name" value="MD-2-RELATED LIPID-RECOGNITION DOMAIN-CONTAINING PROTEIN"/>
    <property type="match status" value="1"/>
</dbReference>
<dbReference type="PANTHER" id="PTHR35573">
    <property type="entry name" value="PROTEIN CBG22129"/>
    <property type="match status" value="1"/>
</dbReference>
<proteinExistence type="predicted"/>
<dbReference type="EMBL" id="CADEPM010000010">
    <property type="protein sequence ID" value="CAB3410441.1"/>
    <property type="molecule type" value="Genomic_DNA"/>
</dbReference>
<evidence type="ECO:0008006" key="4">
    <source>
        <dbReference type="Google" id="ProtNLM"/>
    </source>
</evidence>
<evidence type="ECO:0000256" key="1">
    <source>
        <dbReference type="SAM" id="SignalP"/>
    </source>
</evidence>
<reference evidence="2 3" key="1">
    <citation type="submission" date="2020-04" db="EMBL/GenBank/DDBJ databases">
        <authorList>
            <person name="Laetsch R D."/>
            <person name="Stevens L."/>
            <person name="Kumar S."/>
            <person name="Blaxter L. M."/>
        </authorList>
    </citation>
    <scope>NUCLEOTIDE SEQUENCE [LARGE SCALE GENOMIC DNA]</scope>
</reference>
<accession>A0A8S1FCI4</accession>
<feature type="chain" id="PRO_5035775445" description="MD-2-related lipid-recognition domain-containing protein" evidence="1">
    <location>
        <begin position="20"/>
        <end position="238"/>
    </location>
</feature>
<dbReference type="AlphaFoldDB" id="A0A8S1FCI4"/>
<gene>
    <name evidence="2" type="ORF">CBOVIS_LOCUS11966</name>
</gene>
<comment type="caution">
    <text evidence="2">The sequence shown here is derived from an EMBL/GenBank/DDBJ whole genome shotgun (WGS) entry which is preliminary data.</text>
</comment>
<evidence type="ECO:0000313" key="2">
    <source>
        <dbReference type="EMBL" id="CAB3410441.1"/>
    </source>
</evidence>
<evidence type="ECO:0000313" key="3">
    <source>
        <dbReference type="Proteomes" id="UP000494206"/>
    </source>
</evidence>
<keyword evidence="3" id="KW-1185">Reference proteome</keyword>
<dbReference type="OrthoDB" id="5863283at2759"/>